<evidence type="ECO:0000256" key="4">
    <source>
        <dbReference type="ARBA" id="ARBA00023002"/>
    </source>
</evidence>
<dbReference type="PANTHER" id="PTHR42973">
    <property type="entry name" value="BINDING OXIDOREDUCTASE, PUTATIVE (AFU_ORTHOLOGUE AFUA_1G17690)-RELATED"/>
    <property type="match status" value="1"/>
</dbReference>
<evidence type="ECO:0000259" key="6">
    <source>
        <dbReference type="PROSITE" id="PS51387"/>
    </source>
</evidence>
<accession>A0A1L9WR73</accession>
<dbReference type="GO" id="GO:0016491">
    <property type="term" value="F:oxidoreductase activity"/>
    <property type="evidence" value="ECO:0007669"/>
    <property type="project" value="UniProtKB-KW"/>
</dbReference>
<dbReference type="InterPro" id="IPR016169">
    <property type="entry name" value="FAD-bd_PCMH_sub2"/>
</dbReference>
<dbReference type="OMA" id="AKAACAY"/>
<proteinExistence type="inferred from homology"/>
<evidence type="ECO:0000256" key="2">
    <source>
        <dbReference type="ARBA" id="ARBA00022630"/>
    </source>
</evidence>
<dbReference type="GO" id="GO:0071949">
    <property type="term" value="F:FAD binding"/>
    <property type="evidence" value="ECO:0007669"/>
    <property type="project" value="InterPro"/>
</dbReference>
<reference evidence="8" key="1">
    <citation type="journal article" date="2017" name="Genome Biol.">
        <title>Comparative genomics reveals high biological diversity and specific adaptations in the industrially and medically important fungal genus Aspergillus.</title>
        <authorList>
            <person name="de Vries R.P."/>
            <person name="Riley R."/>
            <person name="Wiebenga A."/>
            <person name="Aguilar-Osorio G."/>
            <person name="Amillis S."/>
            <person name="Uchima C.A."/>
            <person name="Anderluh G."/>
            <person name="Asadollahi M."/>
            <person name="Askin M."/>
            <person name="Barry K."/>
            <person name="Battaglia E."/>
            <person name="Bayram O."/>
            <person name="Benocci T."/>
            <person name="Braus-Stromeyer S.A."/>
            <person name="Caldana C."/>
            <person name="Canovas D."/>
            <person name="Cerqueira G.C."/>
            <person name="Chen F."/>
            <person name="Chen W."/>
            <person name="Choi C."/>
            <person name="Clum A."/>
            <person name="Dos Santos R.A."/>
            <person name="Damasio A.R."/>
            <person name="Diallinas G."/>
            <person name="Emri T."/>
            <person name="Fekete E."/>
            <person name="Flipphi M."/>
            <person name="Freyberg S."/>
            <person name="Gallo A."/>
            <person name="Gournas C."/>
            <person name="Habgood R."/>
            <person name="Hainaut M."/>
            <person name="Harispe M.L."/>
            <person name="Henrissat B."/>
            <person name="Hilden K.S."/>
            <person name="Hope R."/>
            <person name="Hossain A."/>
            <person name="Karabika E."/>
            <person name="Karaffa L."/>
            <person name="Karanyi Z."/>
            <person name="Krasevec N."/>
            <person name="Kuo A."/>
            <person name="Kusch H."/>
            <person name="LaButti K."/>
            <person name="Lagendijk E.L."/>
            <person name="Lapidus A."/>
            <person name="Levasseur A."/>
            <person name="Lindquist E."/>
            <person name="Lipzen A."/>
            <person name="Logrieco A.F."/>
            <person name="MacCabe A."/>
            <person name="Maekelae M.R."/>
            <person name="Malavazi I."/>
            <person name="Melin P."/>
            <person name="Meyer V."/>
            <person name="Mielnichuk N."/>
            <person name="Miskei M."/>
            <person name="Molnar A.P."/>
            <person name="Mule G."/>
            <person name="Ngan C.Y."/>
            <person name="Orejas M."/>
            <person name="Orosz E."/>
            <person name="Ouedraogo J.P."/>
            <person name="Overkamp K.M."/>
            <person name="Park H.-S."/>
            <person name="Perrone G."/>
            <person name="Piumi F."/>
            <person name="Punt P.J."/>
            <person name="Ram A.F."/>
            <person name="Ramon A."/>
            <person name="Rauscher S."/>
            <person name="Record E."/>
            <person name="Riano-Pachon D.M."/>
            <person name="Robert V."/>
            <person name="Roehrig J."/>
            <person name="Ruller R."/>
            <person name="Salamov A."/>
            <person name="Salih N.S."/>
            <person name="Samson R.A."/>
            <person name="Sandor E."/>
            <person name="Sanguinetti M."/>
            <person name="Schuetze T."/>
            <person name="Sepcic K."/>
            <person name="Shelest E."/>
            <person name="Sherlock G."/>
            <person name="Sophianopoulou V."/>
            <person name="Squina F.M."/>
            <person name="Sun H."/>
            <person name="Susca A."/>
            <person name="Todd R.B."/>
            <person name="Tsang A."/>
            <person name="Unkles S.E."/>
            <person name="van de Wiele N."/>
            <person name="van Rossen-Uffink D."/>
            <person name="Oliveira J.V."/>
            <person name="Vesth T.C."/>
            <person name="Visser J."/>
            <person name="Yu J.-H."/>
            <person name="Zhou M."/>
            <person name="Andersen M.R."/>
            <person name="Archer D.B."/>
            <person name="Baker S.E."/>
            <person name="Benoit I."/>
            <person name="Brakhage A.A."/>
            <person name="Braus G.H."/>
            <person name="Fischer R."/>
            <person name="Frisvad J.C."/>
            <person name="Goldman G.H."/>
            <person name="Houbraken J."/>
            <person name="Oakley B."/>
            <person name="Pocsi I."/>
            <person name="Scazzocchio C."/>
            <person name="Seiboth B."/>
            <person name="vanKuyk P.A."/>
            <person name="Wortman J."/>
            <person name="Dyer P.S."/>
            <person name="Grigoriev I.V."/>
        </authorList>
    </citation>
    <scope>NUCLEOTIDE SEQUENCE [LARGE SCALE GENOMIC DNA]</scope>
    <source>
        <strain evidence="8">ATCC 16872 / CBS 172.66 / WB 5094</strain>
    </source>
</reference>
<dbReference type="InterPro" id="IPR016166">
    <property type="entry name" value="FAD-bd_PCMH"/>
</dbReference>
<evidence type="ECO:0000256" key="5">
    <source>
        <dbReference type="SAM" id="SignalP"/>
    </source>
</evidence>
<dbReference type="InterPro" id="IPR050416">
    <property type="entry name" value="FAD-linked_Oxidoreductase"/>
</dbReference>
<keyword evidence="4" id="KW-0560">Oxidoreductase</keyword>
<dbReference type="PROSITE" id="PS51387">
    <property type="entry name" value="FAD_PCMH"/>
    <property type="match status" value="1"/>
</dbReference>
<evidence type="ECO:0000313" key="7">
    <source>
        <dbReference type="EMBL" id="OJJ98507.1"/>
    </source>
</evidence>
<feature type="chain" id="PRO_5013132423" description="FAD-binding PCMH-type domain-containing protein" evidence="5">
    <location>
        <begin position="18"/>
        <end position="495"/>
    </location>
</feature>
<dbReference type="SUPFAM" id="SSF56176">
    <property type="entry name" value="FAD-binding/transporter-associated domain-like"/>
    <property type="match status" value="1"/>
</dbReference>
<sequence length="495" mass="53515">MASVVLYAASAVGLWAAARLYNQQPATNPTACNLLNSQLQGLISLTHSPGFNESIGSFFSYQERNVHPACVVRPTSAQDVSIIVETMAVAHRERGEQFAIRSGGHGLFAGAANIQDGVTVDLRSMSTVEVSSDRATVQIGAGARWLQVYQVLDPLNVTVTGGRDAAIGAGGFLTGGGIGVPSVTAGWGCDDVLEYEIVVASGEILRVSTDRHPDLWVALKGGSNNFGVVTRFTMRTHPLGKLWAGFTAYPGAEAPRLLAAYSDFMEPANLDPHAGLIESYGWTSKHAAVHATLIMLYSQPHPYPAVYQNLIDNSTVLYNTLRVTHMSDFAIEEDTYQVPGFSTMYYTTTFAHDPAMYSAIFDLYNKSVTSISGVKNMNWYISFQPTPSLHARNSLGLDPADKRLVIFLLVAFFPDPSDAALVHGTAMQLIEAIEEVTKDAGVYRPFKYMNYADAAQDVIGGYGEESVAALRRASRKYDPEGLFQAGVPGGFKLFV</sequence>
<dbReference type="AlphaFoldDB" id="A0A1L9WR73"/>
<name>A0A1L9WR73_ASPA1</name>
<dbReference type="OrthoDB" id="2151789at2759"/>
<dbReference type="Pfam" id="PF01565">
    <property type="entry name" value="FAD_binding_4"/>
    <property type="match status" value="1"/>
</dbReference>
<keyword evidence="2" id="KW-0285">Flavoprotein</keyword>
<comment type="similarity">
    <text evidence="1">Belongs to the oxygen-dependent FAD-linked oxidoreductase family.</text>
</comment>
<dbReference type="InterPro" id="IPR006094">
    <property type="entry name" value="Oxid_FAD_bind_N"/>
</dbReference>
<dbReference type="Gene3D" id="3.30.465.10">
    <property type="match status" value="1"/>
</dbReference>
<feature type="signal peptide" evidence="5">
    <location>
        <begin position="1"/>
        <end position="17"/>
    </location>
</feature>
<keyword evidence="5" id="KW-0732">Signal</keyword>
<feature type="domain" description="FAD-binding PCMH-type" evidence="6">
    <location>
        <begin position="64"/>
        <end position="239"/>
    </location>
</feature>
<dbReference type="RefSeq" id="XP_020054847.1">
    <property type="nucleotide sequence ID" value="XM_020199796.1"/>
</dbReference>
<dbReference type="EMBL" id="KV878980">
    <property type="protein sequence ID" value="OJJ98507.1"/>
    <property type="molecule type" value="Genomic_DNA"/>
</dbReference>
<dbReference type="PANTHER" id="PTHR42973:SF22">
    <property type="entry name" value="FAD-BINDING PCMH-TYPE DOMAIN-CONTAINING PROTEIN-RELATED"/>
    <property type="match status" value="1"/>
</dbReference>
<dbReference type="Proteomes" id="UP000184546">
    <property type="component" value="Unassembled WGS sequence"/>
</dbReference>
<keyword evidence="3" id="KW-0274">FAD</keyword>
<dbReference type="GeneID" id="30973610"/>
<evidence type="ECO:0000256" key="1">
    <source>
        <dbReference type="ARBA" id="ARBA00005466"/>
    </source>
</evidence>
<keyword evidence="8" id="KW-1185">Reference proteome</keyword>
<dbReference type="STRING" id="690307.A0A1L9WR73"/>
<gene>
    <name evidence="7" type="ORF">ASPACDRAFT_31215</name>
</gene>
<evidence type="ECO:0000256" key="3">
    <source>
        <dbReference type="ARBA" id="ARBA00022827"/>
    </source>
</evidence>
<dbReference type="VEuPathDB" id="FungiDB:ASPACDRAFT_31215"/>
<organism evidence="7 8">
    <name type="scientific">Aspergillus aculeatus (strain ATCC 16872 / CBS 172.66 / WB 5094)</name>
    <dbReference type="NCBI Taxonomy" id="690307"/>
    <lineage>
        <taxon>Eukaryota</taxon>
        <taxon>Fungi</taxon>
        <taxon>Dikarya</taxon>
        <taxon>Ascomycota</taxon>
        <taxon>Pezizomycotina</taxon>
        <taxon>Eurotiomycetes</taxon>
        <taxon>Eurotiomycetidae</taxon>
        <taxon>Eurotiales</taxon>
        <taxon>Aspergillaceae</taxon>
        <taxon>Aspergillus</taxon>
        <taxon>Aspergillus subgen. Circumdati</taxon>
    </lineage>
</organism>
<protein>
    <recommendedName>
        <fullName evidence="6">FAD-binding PCMH-type domain-containing protein</fullName>
    </recommendedName>
</protein>
<evidence type="ECO:0000313" key="8">
    <source>
        <dbReference type="Proteomes" id="UP000184546"/>
    </source>
</evidence>
<dbReference type="InterPro" id="IPR036318">
    <property type="entry name" value="FAD-bd_PCMH-like_sf"/>
</dbReference>